<dbReference type="InterPro" id="IPR012337">
    <property type="entry name" value="RNaseH-like_sf"/>
</dbReference>
<dbReference type="SUPFAM" id="SSF56672">
    <property type="entry name" value="DNA/RNA polymerases"/>
    <property type="match status" value="1"/>
</dbReference>
<dbReference type="PRINTS" id="PR00868">
    <property type="entry name" value="DNAPOLI"/>
</dbReference>
<dbReference type="GO" id="GO:0006302">
    <property type="term" value="P:double-strand break repair"/>
    <property type="evidence" value="ECO:0007669"/>
    <property type="project" value="TreeGrafter"/>
</dbReference>
<dbReference type="SMART" id="SM00482">
    <property type="entry name" value="POLAc"/>
    <property type="match status" value="1"/>
</dbReference>
<organism evidence="21 22">
    <name type="scientific">Polynucleobacter brandtiae</name>
    <dbReference type="NCBI Taxonomy" id="1938816"/>
    <lineage>
        <taxon>Bacteria</taxon>
        <taxon>Pseudomonadati</taxon>
        <taxon>Pseudomonadota</taxon>
        <taxon>Betaproteobacteria</taxon>
        <taxon>Burkholderiales</taxon>
        <taxon>Burkholderiaceae</taxon>
        <taxon>Polynucleobacter</taxon>
    </lineage>
</organism>
<accession>A0A2M8VPZ2</accession>
<dbReference type="CDD" id="cd08637">
    <property type="entry name" value="DNA_pol_A_pol_I_C"/>
    <property type="match status" value="1"/>
</dbReference>
<dbReference type="EC" id="2.7.7.7" evidence="3 16"/>
<dbReference type="InterPro" id="IPR036279">
    <property type="entry name" value="5-3_exonuclease_C_sf"/>
</dbReference>
<keyword evidence="11 17" id="KW-0269">Exonuclease</keyword>
<sequence length="943" mass="103789">MTKHRLLLVDGSSYLYRAFHAMPDLRNGAGEPTGAIYGVVNMMRRARSELQADHIACVFDAKGKTFRDEMYSEYKAHRSPMPEDLVKQIEPIHAMVKALGWPVLMVSGVEADDVIGTLACQATAAGWETIISTGDKDLAQLVNASVTLINTMTDERLDIEGVIAKFGVPPERIVDYLSIIGDTVDNVPGVPKAGPKTANKWLAEFGDLDQLMANADQIKGVVGENLRNTLPWLPQARQLITVKTDCDLSAHLPCLDDLHAKPEDATRLRDLFEQYAFKTWLRDVEKQLGGAPGLEVGGGFDLAGSPIKATPHLSDQGASKKLGAIALAPTTALSQETAELQGAIAKAYECVVDDAAFERWMRKIEAAQLTAVDTETTSLDALAAELVGISLCVTPGEACYIPVAHRNGETQLKREDVLARMKPWLENAAALKVGQNLKYDAHILANYGITLQGIEFDTLLESYVLESHMPHNMDSLADRHLGMKTVRYEEVCGKGVHQIGFDQVDLSIATNYAAEDADITLRLHATLWPQIQASPGLLYVYQQIEMPAMRVLGIMERNGIRINTALLSKQGQEVGKRLLALEGEIHTLAGQPFNIQSPKQIAEILFGQLALPVIKKTPSGAPSTDEEVLQKLAEDYPLPARILDYRSLAKLMSTYIEKLPRMVDPKTGRVHTHFSQATAVTGRLASSEPNLQNIPVRTEEGRRIREAFIPAEGCKLLSADYSQIELRIMAHIAEDENLLAAFAAGRDVHQATAAEIFGVSLEAVTSEQRRYAKVINFGLIYGMSAFGLAGNLGIERSAAQIYIAKYFDRYPGVAQYMERTRQEARENGYVETVFGRRLWLPEIKGSNGPRRQGAERAAINAPMQGTAADLIKLAMVAVENWLEKEQLKTRMLLQVHDELVFDVPLDELELLQEKLPDLMCKVADLKVPLVVGIGIGDNWEEAH</sequence>
<dbReference type="Pfam" id="PF01612">
    <property type="entry name" value="DNA_pol_A_exo1"/>
    <property type="match status" value="1"/>
</dbReference>
<evidence type="ECO:0000256" key="16">
    <source>
        <dbReference type="NCBIfam" id="TIGR00593"/>
    </source>
</evidence>
<keyword evidence="10 17" id="KW-0378">Hydrolase</keyword>
<evidence type="ECO:0000256" key="6">
    <source>
        <dbReference type="ARBA" id="ARBA00022695"/>
    </source>
</evidence>
<evidence type="ECO:0000313" key="21">
    <source>
        <dbReference type="EMBL" id="PJI79186.1"/>
    </source>
</evidence>
<evidence type="ECO:0000256" key="10">
    <source>
        <dbReference type="ARBA" id="ARBA00022801"/>
    </source>
</evidence>
<dbReference type="SMART" id="SM00474">
    <property type="entry name" value="35EXOc"/>
    <property type="match status" value="1"/>
</dbReference>
<dbReference type="FunFam" id="1.10.150.20:FF:000002">
    <property type="entry name" value="DNA polymerase I"/>
    <property type="match status" value="1"/>
</dbReference>
<dbReference type="Gene3D" id="3.30.70.370">
    <property type="match status" value="1"/>
</dbReference>
<evidence type="ECO:0000256" key="2">
    <source>
        <dbReference type="ARBA" id="ARBA00011541"/>
    </source>
</evidence>
<keyword evidence="13 17" id="KW-0238">DNA-binding</keyword>
<evidence type="ECO:0000259" key="19">
    <source>
        <dbReference type="SMART" id="SM00475"/>
    </source>
</evidence>
<feature type="domain" description="DNA-directed DNA polymerase family A palm" evidence="20">
    <location>
        <begin position="701"/>
        <end position="907"/>
    </location>
</feature>
<evidence type="ECO:0000256" key="12">
    <source>
        <dbReference type="ARBA" id="ARBA00022932"/>
    </source>
</evidence>
<dbReference type="Gene3D" id="3.40.50.1010">
    <property type="entry name" value="5'-nuclease"/>
    <property type="match status" value="1"/>
</dbReference>
<dbReference type="Pfam" id="PF01367">
    <property type="entry name" value="5_3_exonuc"/>
    <property type="match status" value="1"/>
</dbReference>
<dbReference type="InterPro" id="IPR043502">
    <property type="entry name" value="DNA/RNA_pol_sf"/>
</dbReference>
<dbReference type="OrthoDB" id="9806424at2"/>
<dbReference type="FunFam" id="3.30.420.10:FF:000026">
    <property type="entry name" value="DNA polymerase I"/>
    <property type="match status" value="1"/>
</dbReference>
<dbReference type="AlphaFoldDB" id="A0A2M8VPZ2"/>
<dbReference type="Pfam" id="PF00476">
    <property type="entry name" value="DNA_pol_A"/>
    <property type="match status" value="1"/>
</dbReference>
<comment type="function">
    <text evidence="17">In addition to polymerase activity, this DNA polymerase exhibits 3'-5' and 5'-3' exonuclease activity.</text>
</comment>
<protein>
    <recommendedName>
        <fullName evidence="4 16">DNA polymerase I</fullName>
        <ecNumber evidence="3 16">2.7.7.7</ecNumber>
    </recommendedName>
</protein>
<evidence type="ECO:0000259" key="20">
    <source>
        <dbReference type="SMART" id="SM00482"/>
    </source>
</evidence>
<dbReference type="FunFam" id="1.10.150.20:FF:000003">
    <property type="entry name" value="DNA polymerase I"/>
    <property type="match status" value="1"/>
</dbReference>
<keyword evidence="6 17" id="KW-0548">Nucleotidyltransferase</keyword>
<dbReference type="SMART" id="SM00279">
    <property type="entry name" value="HhH2"/>
    <property type="match status" value="1"/>
</dbReference>
<dbReference type="PANTHER" id="PTHR10133">
    <property type="entry name" value="DNA POLYMERASE I"/>
    <property type="match status" value="1"/>
</dbReference>
<dbReference type="CDD" id="cd09898">
    <property type="entry name" value="H3TH_53EXO"/>
    <property type="match status" value="1"/>
</dbReference>
<dbReference type="RefSeq" id="WP_100379623.1">
    <property type="nucleotide sequence ID" value="NZ_CBCSBW010000003.1"/>
</dbReference>
<dbReference type="SUPFAM" id="SSF88723">
    <property type="entry name" value="PIN domain-like"/>
    <property type="match status" value="1"/>
</dbReference>
<keyword evidence="8" id="KW-0540">Nuclease</keyword>
<evidence type="ECO:0000256" key="17">
    <source>
        <dbReference type="RuleBase" id="RU004460"/>
    </source>
</evidence>
<dbReference type="Gene3D" id="1.10.150.20">
    <property type="entry name" value="5' to 3' exonuclease, C-terminal subdomain"/>
    <property type="match status" value="2"/>
</dbReference>
<dbReference type="InterPro" id="IPR020045">
    <property type="entry name" value="DNA_polI_H3TH"/>
</dbReference>
<dbReference type="InterPro" id="IPR002562">
    <property type="entry name" value="3'-5'_exonuclease_dom"/>
</dbReference>
<keyword evidence="22" id="KW-1185">Reference proteome</keyword>
<gene>
    <name evidence="17" type="primary">polA</name>
    <name evidence="21" type="ORF">B0G85_1290</name>
</gene>
<comment type="subunit">
    <text evidence="2">Single-chain monomer with multiple functions.</text>
</comment>
<dbReference type="FunFam" id="3.40.50.1010:FF:000001">
    <property type="entry name" value="DNA polymerase I"/>
    <property type="match status" value="1"/>
</dbReference>
<comment type="caution">
    <text evidence="21">The sequence shown here is derived from an EMBL/GenBank/DDBJ whole genome shotgun (WGS) entry which is preliminary data.</text>
</comment>
<dbReference type="SUPFAM" id="SSF53098">
    <property type="entry name" value="Ribonuclease H-like"/>
    <property type="match status" value="1"/>
</dbReference>
<reference evidence="21 22" key="1">
    <citation type="submission" date="2017-11" db="EMBL/GenBank/DDBJ databases">
        <title>Genomic Encyclopedia of Type Strains, Phase III (KMG-III): the genomes of soil and plant-associated and newly described type strains.</title>
        <authorList>
            <person name="Whitman W."/>
        </authorList>
    </citation>
    <scope>NUCLEOTIDE SEQUENCE [LARGE SCALE GENOMIC DNA]</scope>
    <source>
        <strain evidence="21 22">UB-Domo-W1</strain>
    </source>
</reference>
<dbReference type="Gene3D" id="1.20.1060.10">
    <property type="entry name" value="Taq DNA Polymerase, Chain T, domain 4"/>
    <property type="match status" value="1"/>
</dbReference>
<keyword evidence="9 17" id="KW-0227">DNA damage</keyword>
<dbReference type="Pfam" id="PF02739">
    <property type="entry name" value="5_3_exonuc_N"/>
    <property type="match status" value="1"/>
</dbReference>
<evidence type="ECO:0000256" key="9">
    <source>
        <dbReference type="ARBA" id="ARBA00022763"/>
    </source>
</evidence>
<dbReference type="CDD" id="cd06139">
    <property type="entry name" value="DNA_polA_I_Ecoli_like_exo"/>
    <property type="match status" value="1"/>
</dbReference>
<dbReference type="InterPro" id="IPR029060">
    <property type="entry name" value="PIN-like_dom_sf"/>
</dbReference>
<dbReference type="GO" id="GO:0006261">
    <property type="term" value="P:DNA-templated DNA replication"/>
    <property type="evidence" value="ECO:0007669"/>
    <property type="project" value="UniProtKB-UniRule"/>
</dbReference>
<dbReference type="CDD" id="cd09859">
    <property type="entry name" value="PIN_53EXO"/>
    <property type="match status" value="1"/>
</dbReference>
<evidence type="ECO:0000256" key="3">
    <source>
        <dbReference type="ARBA" id="ARBA00012417"/>
    </source>
</evidence>
<dbReference type="InterPro" id="IPR002298">
    <property type="entry name" value="DNA_polymerase_A"/>
</dbReference>
<comment type="catalytic activity">
    <reaction evidence="15 17">
        <text>DNA(n) + a 2'-deoxyribonucleoside 5'-triphosphate = DNA(n+1) + diphosphate</text>
        <dbReference type="Rhea" id="RHEA:22508"/>
        <dbReference type="Rhea" id="RHEA-COMP:17339"/>
        <dbReference type="Rhea" id="RHEA-COMP:17340"/>
        <dbReference type="ChEBI" id="CHEBI:33019"/>
        <dbReference type="ChEBI" id="CHEBI:61560"/>
        <dbReference type="ChEBI" id="CHEBI:173112"/>
        <dbReference type="EC" id="2.7.7.7"/>
    </reaction>
</comment>
<feature type="domain" description="3'-5' exonuclease" evidence="18">
    <location>
        <begin position="348"/>
        <end position="532"/>
    </location>
</feature>
<keyword evidence="7 17" id="KW-0235">DNA replication</keyword>
<evidence type="ECO:0000256" key="15">
    <source>
        <dbReference type="ARBA" id="ARBA00049244"/>
    </source>
</evidence>
<evidence type="ECO:0000259" key="18">
    <source>
        <dbReference type="SMART" id="SM00474"/>
    </source>
</evidence>
<keyword evidence="5 17" id="KW-0808">Transferase</keyword>
<dbReference type="InterPro" id="IPR036397">
    <property type="entry name" value="RNaseH_sf"/>
</dbReference>
<dbReference type="SUPFAM" id="SSF47807">
    <property type="entry name" value="5' to 3' exonuclease, C-terminal subdomain"/>
    <property type="match status" value="1"/>
</dbReference>
<dbReference type="GO" id="GO:0003887">
    <property type="term" value="F:DNA-directed DNA polymerase activity"/>
    <property type="evidence" value="ECO:0007669"/>
    <property type="project" value="UniProtKB-UniRule"/>
</dbReference>
<keyword evidence="12 17" id="KW-0239">DNA-directed DNA polymerase</keyword>
<dbReference type="InterPro" id="IPR019760">
    <property type="entry name" value="DNA-dir_DNA_pol_A_CS"/>
</dbReference>
<evidence type="ECO:0000313" key="22">
    <source>
        <dbReference type="Proteomes" id="UP000229366"/>
    </source>
</evidence>
<dbReference type="InterPro" id="IPR008918">
    <property type="entry name" value="HhH2"/>
</dbReference>
<evidence type="ECO:0000256" key="7">
    <source>
        <dbReference type="ARBA" id="ARBA00022705"/>
    </source>
</evidence>
<dbReference type="FunFam" id="1.20.1060.10:FF:000001">
    <property type="entry name" value="DNA polymerase I"/>
    <property type="match status" value="1"/>
</dbReference>
<evidence type="ECO:0000256" key="13">
    <source>
        <dbReference type="ARBA" id="ARBA00023125"/>
    </source>
</evidence>
<proteinExistence type="inferred from homology"/>
<dbReference type="SMART" id="SM00475">
    <property type="entry name" value="53EXOc"/>
    <property type="match status" value="1"/>
</dbReference>
<dbReference type="NCBIfam" id="TIGR00593">
    <property type="entry name" value="pola"/>
    <property type="match status" value="1"/>
</dbReference>
<feature type="domain" description="5'-3' exonuclease" evidence="19">
    <location>
        <begin position="3"/>
        <end position="261"/>
    </location>
</feature>
<dbReference type="GO" id="GO:0008409">
    <property type="term" value="F:5'-3' exonuclease activity"/>
    <property type="evidence" value="ECO:0007669"/>
    <property type="project" value="UniProtKB-UniRule"/>
</dbReference>
<dbReference type="PROSITE" id="PS00447">
    <property type="entry name" value="DNA_POLYMERASE_A"/>
    <property type="match status" value="1"/>
</dbReference>
<dbReference type="GO" id="GO:0003677">
    <property type="term" value="F:DNA binding"/>
    <property type="evidence" value="ECO:0007669"/>
    <property type="project" value="UniProtKB-UniRule"/>
</dbReference>
<evidence type="ECO:0000256" key="8">
    <source>
        <dbReference type="ARBA" id="ARBA00022722"/>
    </source>
</evidence>
<dbReference type="InterPro" id="IPR001098">
    <property type="entry name" value="DNA-dir_DNA_pol_A_palm_dom"/>
</dbReference>
<dbReference type="NCBIfam" id="NF004397">
    <property type="entry name" value="PRK05755.1"/>
    <property type="match status" value="1"/>
</dbReference>
<dbReference type="EMBL" id="PGTX01000003">
    <property type="protein sequence ID" value="PJI79186.1"/>
    <property type="molecule type" value="Genomic_DNA"/>
</dbReference>
<comment type="similarity">
    <text evidence="1 17">Belongs to the DNA polymerase type-A family.</text>
</comment>
<dbReference type="GO" id="GO:0008408">
    <property type="term" value="F:3'-5' exonuclease activity"/>
    <property type="evidence" value="ECO:0007669"/>
    <property type="project" value="UniProtKB-UniRule"/>
</dbReference>
<dbReference type="InterPro" id="IPR020046">
    <property type="entry name" value="5-3_exonucl_a-hlix_arch_N"/>
</dbReference>
<name>A0A2M8VPZ2_9BURK</name>
<evidence type="ECO:0000256" key="4">
    <source>
        <dbReference type="ARBA" id="ARBA00020311"/>
    </source>
</evidence>
<evidence type="ECO:0000256" key="11">
    <source>
        <dbReference type="ARBA" id="ARBA00022839"/>
    </source>
</evidence>
<evidence type="ECO:0000256" key="1">
    <source>
        <dbReference type="ARBA" id="ARBA00007705"/>
    </source>
</evidence>
<dbReference type="Gene3D" id="3.30.420.10">
    <property type="entry name" value="Ribonuclease H-like superfamily/Ribonuclease H"/>
    <property type="match status" value="1"/>
</dbReference>
<dbReference type="Proteomes" id="UP000229366">
    <property type="component" value="Unassembled WGS sequence"/>
</dbReference>
<dbReference type="InterPro" id="IPR002421">
    <property type="entry name" value="5-3_exonuclease"/>
</dbReference>
<evidence type="ECO:0000256" key="5">
    <source>
        <dbReference type="ARBA" id="ARBA00022679"/>
    </source>
</evidence>
<dbReference type="InterPro" id="IPR018320">
    <property type="entry name" value="DNA_polymerase_1"/>
</dbReference>
<keyword evidence="14 17" id="KW-0234">DNA repair</keyword>
<evidence type="ECO:0000256" key="14">
    <source>
        <dbReference type="ARBA" id="ARBA00023204"/>
    </source>
</evidence>
<dbReference type="PANTHER" id="PTHR10133:SF27">
    <property type="entry name" value="DNA POLYMERASE NU"/>
    <property type="match status" value="1"/>
</dbReference>